<proteinExistence type="predicted"/>
<protein>
    <recommendedName>
        <fullName evidence="3">Lipoprotein</fullName>
    </recommendedName>
</protein>
<reference evidence="1 2" key="1">
    <citation type="submission" date="2018-09" db="EMBL/GenBank/DDBJ databases">
        <authorList>
            <person name="Livingstone P.G."/>
            <person name="Whitworth D.E."/>
        </authorList>
    </citation>
    <scope>NUCLEOTIDE SEQUENCE [LARGE SCALE GENOMIC DNA]</scope>
    <source>
        <strain evidence="1 2">CA031B</strain>
    </source>
</reference>
<sequence length="166" mass="18376">MTRLLLVAVALTACGPDFMGRRYEGSYAMVFQLPSGPRHMEGLMRVAFNVYEEGQAVLIQNATRCTVSARYVADLREPDANGQLVAYEELRDVRPDQALVCYAPEELGENVWLEFRLGSGRIESGRLKLSYSGDVWQGSSPDFADARGTRLGTFAYAFEGTQVPVP</sequence>
<gene>
    <name evidence="1" type="ORF">D7Y13_29460</name>
</gene>
<accession>A0ABX9QCW7</accession>
<comment type="caution">
    <text evidence="1">The sequence shown here is derived from an EMBL/GenBank/DDBJ whole genome shotgun (WGS) entry which is preliminary data.</text>
</comment>
<name>A0ABX9QCW7_9BACT</name>
<dbReference type="Proteomes" id="UP000278907">
    <property type="component" value="Unassembled WGS sequence"/>
</dbReference>
<evidence type="ECO:0008006" key="3">
    <source>
        <dbReference type="Google" id="ProtNLM"/>
    </source>
</evidence>
<dbReference type="EMBL" id="RAWI01000293">
    <property type="protein sequence ID" value="RKH97849.1"/>
    <property type="molecule type" value="Genomic_DNA"/>
</dbReference>
<keyword evidence="2" id="KW-1185">Reference proteome</keyword>
<evidence type="ECO:0000313" key="1">
    <source>
        <dbReference type="EMBL" id="RKH97849.1"/>
    </source>
</evidence>
<evidence type="ECO:0000313" key="2">
    <source>
        <dbReference type="Proteomes" id="UP000278907"/>
    </source>
</evidence>
<organism evidence="1 2">
    <name type="scientific">Corallococcus praedator</name>
    <dbReference type="NCBI Taxonomy" id="2316724"/>
    <lineage>
        <taxon>Bacteria</taxon>
        <taxon>Pseudomonadati</taxon>
        <taxon>Myxococcota</taxon>
        <taxon>Myxococcia</taxon>
        <taxon>Myxococcales</taxon>
        <taxon>Cystobacterineae</taxon>
        <taxon>Myxococcaceae</taxon>
        <taxon>Corallococcus</taxon>
    </lineage>
</organism>